<feature type="region of interest" description="Disordered" evidence="2">
    <location>
        <begin position="1"/>
        <end position="60"/>
    </location>
</feature>
<dbReference type="CDD" id="cd00067">
    <property type="entry name" value="GAL4"/>
    <property type="match status" value="1"/>
</dbReference>
<evidence type="ECO:0008006" key="5">
    <source>
        <dbReference type="Google" id="ProtNLM"/>
    </source>
</evidence>
<dbReference type="AlphaFoldDB" id="A0A8T9BHK6"/>
<evidence type="ECO:0000256" key="2">
    <source>
        <dbReference type="SAM" id="MobiDB-lite"/>
    </source>
</evidence>
<proteinExistence type="predicted"/>
<feature type="region of interest" description="Disordered" evidence="2">
    <location>
        <begin position="267"/>
        <end position="286"/>
    </location>
</feature>
<dbReference type="GO" id="GO:0008270">
    <property type="term" value="F:zinc ion binding"/>
    <property type="evidence" value="ECO:0007669"/>
    <property type="project" value="InterPro"/>
</dbReference>
<dbReference type="EMBL" id="QGMF01000101">
    <property type="protein sequence ID" value="TVY19544.1"/>
    <property type="molecule type" value="Genomic_DNA"/>
</dbReference>
<feature type="region of interest" description="Disordered" evidence="2">
    <location>
        <begin position="325"/>
        <end position="413"/>
    </location>
</feature>
<sequence>MMLETTSRSAGAGAGWPSSSSSKLTPRGRRNSKLVYHAQNSRCSPPRNAKPDFSSAQPDFFNASNDAGVFGYSPPIIHQGSGNRSQSGSGNSNSWQQSSSLISYTLASHNGANSPTQMFDGGNAHSPQNGFFLQLSDSDLGSSWNGVANANGDLEDMSRLDIPYGSYDDSLGLSSPTTAGTSSSEGFVFPVIDSALGTSPGANQLFDLDLSDEYFQIGQPLNPNLGVPDSNSPLYDEFSFFENNELQASMDMSMYTSTGAQWSATTLAQPKQSSASPIESSVSNMPWNPQQVEVSKYQADLNTGNGTFGPPRGTPYDTYRSREEYLETGPSSQGSVGLEPVSPLGDSDSESWVITSTRSNYTPSHSSPRSHGSPQSHTSSPRHHSHVFSSMSGISKAKVSKGRTRGLTTLEKKQAREVRESKACWACHISKTKCSPCSPGSPCVQCARLVGKRRFCKFTCFNDPLESLYIFLVPVYLNGHLNRTDIEAFVARNAESWGTRSMPVKMDWGYRKLLNVEVVALELRQNAPDMGFHHTTEKSTSPDGKAILVRRQSPPLGIPLAAMDDMQDEYSRYVREIVQNDLKHYVPEAYFPDDSKLLTRLLGVVCDFYSVGLEADDECELLRSALEMHITTSIMERTLNLDPESIDRVQNQLQQRYPQKTTAKCVQKQIKFAFFLGQQKRINKVLKDWGNMMWTIHNTVNNDKKWATSFCVFLILTFTIGKISGQTYYFCEGRIEHFGADPKSERAKCNQLMHLTEKEMFDRCKEIFHWKFKTRKGGKEACNPIRDGIDAFRTKPVDSAIKNLTYGLQSVVREYDKIALLSKARIPSGPSITLYGPWTLSLHLLGRLLGPLKRGVGSWCIWARRQDQ</sequence>
<feature type="region of interest" description="Disordered" evidence="2">
    <location>
        <begin position="72"/>
        <end position="96"/>
    </location>
</feature>
<feature type="compositionally biased region" description="Low complexity" evidence="2">
    <location>
        <begin position="7"/>
        <end position="22"/>
    </location>
</feature>
<feature type="compositionally biased region" description="Low complexity" evidence="2">
    <location>
        <begin position="363"/>
        <end position="377"/>
    </location>
</feature>
<keyword evidence="4" id="KW-1185">Reference proteome</keyword>
<feature type="compositionally biased region" description="Low complexity" evidence="2">
    <location>
        <begin position="79"/>
        <end position="96"/>
    </location>
</feature>
<dbReference type="InterPro" id="IPR052973">
    <property type="entry name" value="Fungal_sec-metab_reg_TF"/>
</dbReference>
<evidence type="ECO:0000313" key="3">
    <source>
        <dbReference type="EMBL" id="TVY19544.1"/>
    </source>
</evidence>
<keyword evidence="1" id="KW-0539">Nucleus</keyword>
<dbReference type="PANTHER" id="PTHR35392:SF5">
    <property type="entry name" value="ZN(2)-C6 FUNGAL-TYPE DOMAIN-CONTAINING PROTEIN"/>
    <property type="match status" value="1"/>
</dbReference>
<accession>A0A8T9BHK6</accession>
<gene>
    <name evidence="3" type="ORF">LARI1_G002799</name>
</gene>
<protein>
    <recommendedName>
        <fullName evidence="5">Zn(2)-C6 fungal-type domain-containing protein</fullName>
    </recommendedName>
</protein>
<dbReference type="GO" id="GO:0000981">
    <property type="term" value="F:DNA-binding transcription factor activity, RNA polymerase II-specific"/>
    <property type="evidence" value="ECO:0007669"/>
    <property type="project" value="InterPro"/>
</dbReference>
<name>A0A8T9BHK6_9HELO</name>
<dbReference type="OrthoDB" id="4226666at2759"/>
<organism evidence="3 4">
    <name type="scientific">Lachnellula arida</name>
    <dbReference type="NCBI Taxonomy" id="1316785"/>
    <lineage>
        <taxon>Eukaryota</taxon>
        <taxon>Fungi</taxon>
        <taxon>Dikarya</taxon>
        <taxon>Ascomycota</taxon>
        <taxon>Pezizomycotina</taxon>
        <taxon>Leotiomycetes</taxon>
        <taxon>Helotiales</taxon>
        <taxon>Lachnaceae</taxon>
        <taxon>Lachnellula</taxon>
    </lineage>
</organism>
<feature type="compositionally biased region" description="Polar residues" evidence="2">
    <location>
        <begin position="350"/>
        <end position="362"/>
    </location>
</feature>
<evidence type="ECO:0000256" key="1">
    <source>
        <dbReference type="ARBA" id="ARBA00023242"/>
    </source>
</evidence>
<dbReference type="Proteomes" id="UP000469559">
    <property type="component" value="Unassembled WGS sequence"/>
</dbReference>
<reference evidence="3 4" key="1">
    <citation type="submission" date="2018-05" db="EMBL/GenBank/DDBJ databases">
        <title>Whole genome sequencing for identification of molecular markers to develop diagnostic detection tools for the regulated plant pathogen Lachnellula willkommii.</title>
        <authorList>
            <person name="Giroux E."/>
            <person name="Bilodeau G."/>
        </authorList>
    </citation>
    <scope>NUCLEOTIDE SEQUENCE [LARGE SCALE GENOMIC DNA]</scope>
    <source>
        <strain evidence="3 4">CBS 203.66</strain>
    </source>
</reference>
<dbReference type="InterPro" id="IPR001138">
    <property type="entry name" value="Zn2Cys6_DnaBD"/>
</dbReference>
<dbReference type="PANTHER" id="PTHR35392">
    <property type="entry name" value="ZN(II)2CYS6 TRANSCRIPTION FACTOR (EUROFUNG)-RELATED-RELATED"/>
    <property type="match status" value="1"/>
</dbReference>
<comment type="caution">
    <text evidence="3">The sequence shown here is derived from an EMBL/GenBank/DDBJ whole genome shotgun (WGS) entry which is preliminary data.</text>
</comment>
<evidence type="ECO:0000313" key="4">
    <source>
        <dbReference type="Proteomes" id="UP000469559"/>
    </source>
</evidence>